<dbReference type="CDD" id="cd06121">
    <property type="entry name" value="cupin_YML079wp"/>
    <property type="match status" value="1"/>
</dbReference>
<comment type="caution">
    <text evidence="2">The sequence shown here is derived from an EMBL/GenBank/DDBJ whole genome shotgun (WGS) entry which is preliminary data.</text>
</comment>
<feature type="domain" description="DUF985" evidence="1">
    <location>
        <begin position="5"/>
        <end position="139"/>
    </location>
</feature>
<keyword evidence="3" id="KW-1185">Reference proteome</keyword>
<dbReference type="InterPro" id="IPR009327">
    <property type="entry name" value="Cupin_DUF985"/>
</dbReference>
<dbReference type="Pfam" id="PF06172">
    <property type="entry name" value="Cupin_5"/>
    <property type="match status" value="1"/>
</dbReference>
<accession>A0ABT8MZJ3</accession>
<evidence type="ECO:0000313" key="2">
    <source>
        <dbReference type="EMBL" id="MDN7241063.1"/>
    </source>
</evidence>
<dbReference type="PANTHER" id="PTHR33387">
    <property type="entry name" value="RMLC-LIKE JELLY ROLL FOLD PROTEIN"/>
    <property type="match status" value="1"/>
</dbReference>
<dbReference type="Gene3D" id="2.60.120.10">
    <property type="entry name" value="Jelly Rolls"/>
    <property type="match status" value="1"/>
</dbReference>
<evidence type="ECO:0000259" key="1">
    <source>
        <dbReference type="Pfam" id="PF06172"/>
    </source>
</evidence>
<dbReference type="EMBL" id="JAUJWV010000001">
    <property type="protein sequence ID" value="MDN7241063.1"/>
    <property type="molecule type" value="Genomic_DNA"/>
</dbReference>
<dbReference type="InterPro" id="IPR014710">
    <property type="entry name" value="RmlC-like_jellyroll"/>
</dbReference>
<evidence type="ECO:0000313" key="3">
    <source>
        <dbReference type="Proteomes" id="UP001172055"/>
    </source>
</evidence>
<proteinExistence type="predicted"/>
<gene>
    <name evidence="2" type="ORF">QWY14_04635</name>
</gene>
<organism evidence="2 3">
    <name type="scientific">Planococcus shixiaomingii</name>
    <dbReference type="NCBI Taxonomy" id="3058393"/>
    <lineage>
        <taxon>Bacteria</taxon>
        <taxon>Bacillati</taxon>
        <taxon>Bacillota</taxon>
        <taxon>Bacilli</taxon>
        <taxon>Bacillales</taxon>
        <taxon>Caryophanaceae</taxon>
        <taxon>Planococcus</taxon>
    </lineage>
</organism>
<dbReference type="InterPro" id="IPR011051">
    <property type="entry name" value="RmlC_Cupin_sf"/>
</dbReference>
<dbReference type="InterPro" id="IPR039935">
    <property type="entry name" value="YML079W-like"/>
</dbReference>
<dbReference type="RefSeq" id="WP_301722894.1">
    <property type="nucleotide sequence ID" value="NZ_JAUJWV010000001.1"/>
</dbReference>
<dbReference type="SUPFAM" id="SSF51182">
    <property type="entry name" value="RmlC-like cupins"/>
    <property type="match status" value="1"/>
</dbReference>
<sequence length="165" mass="19150">MNADYWIDHLNMEEHPEGGYFKQSFKSRETIERESHPGPRNLYTSIYFLLRSENISHFHQLLSDELWYFHAGSSLTVHIIDPAGTYRQEKLGLEMEKGEKPQVLVEKGSIFGSSVDEENTFSLVGCMVSPGFDFADFKLYNQAELLKDFPQHEKVIKRLAYDQLP</sequence>
<name>A0ABT8MZJ3_9BACL</name>
<reference evidence="2 3" key="1">
    <citation type="submission" date="2023-06" db="EMBL/GenBank/DDBJ databases">
        <title>Novel species in genus Planococcus.</title>
        <authorList>
            <person name="Ning S."/>
        </authorList>
    </citation>
    <scope>NUCLEOTIDE SEQUENCE [LARGE SCALE GENOMIC DNA]</scope>
    <source>
        <strain evidence="2 3">N028</strain>
    </source>
</reference>
<dbReference type="Proteomes" id="UP001172055">
    <property type="component" value="Unassembled WGS sequence"/>
</dbReference>
<dbReference type="PANTHER" id="PTHR33387:SF3">
    <property type="entry name" value="DUF985 DOMAIN-CONTAINING PROTEIN"/>
    <property type="match status" value="1"/>
</dbReference>
<protein>
    <submittedName>
        <fullName evidence="2">Cupin domain-containing protein</fullName>
    </submittedName>
</protein>